<dbReference type="InterPro" id="IPR022663">
    <property type="entry name" value="DapB_C"/>
</dbReference>
<keyword evidence="7 13" id="KW-0520">NAD</keyword>
<evidence type="ECO:0000256" key="2">
    <source>
        <dbReference type="ARBA" id="ARBA00022490"/>
    </source>
</evidence>
<feature type="binding site" evidence="13">
    <location>
        <begin position="97"/>
        <end position="99"/>
    </location>
    <ligand>
        <name>NAD(+)</name>
        <dbReference type="ChEBI" id="CHEBI:57540"/>
    </ligand>
</feature>
<dbReference type="AlphaFoldDB" id="A0AAU0UQ17"/>
<dbReference type="Gene3D" id="3.30.360.10">
    <property type="entry name" value="Dihydrodipicolinate Reductase, domain 2"/>
    <property type="match status" value="1"/>
</dbReference>
<organism evidence="16 17">
    <name type="scientific">Metallumcola ferriviriculae</name>
    <dbReference type="NCBI Taxonomy" id="3039180"/>
    <lineage>
        <taxon>Bacteria</taxon>
        <taxon>Bacillati</taxon>
        <taxon>Bacillota</taxon>
        <taxon>Clostridia</taxon>
        <taxon>Neomoorellales</taxon>
        <taxon>Desulfitibacteraceae</taxon>
        <taxon>Metallumcola</taxon>
    </lineage>
</organism>
<evidence type="ECO:0000259" key="15">
    <source>
        <dbReference type="Pfam" id="PF05173"/>
    </source>
</evidence>
<evidence type="ECO:0000313" key="17">
    <source>
        <dbReference type="Proteomes" id="UP001329915"/>
    </source>
</evidence>
<comment type="caution">
    <text evidence="13">Lacks conserved residue(s) required for the propagation of feature annotation.</text>
</comment>
<dbReference type="Gene3D" id="3.40.50.720">
    <property type="entry name" value="NAD(P)-binding Rossmann-like Domain"/>
    <property type="match status" value="1"/>
</dbReference>
<evidence type="ECO:0000313" key="16">
    <source>
        <dbReference type="EMBL" id="WRO22321.1"/>
    </source>
</evidence>
<evidence type="ECO:0000256" key="7">
    <source>
        <dbReference type="ARBA" id="ARBA00023027"/>
    </source>
</evidence>
<evidence type="ECO:0000256" key="3">
    <source>
        <dbReference type="ARBA" id="ARBA00022605"/>
    </source>
</evidence>
<keyword evidence="4 13" id="KW-0521">NADP</keyword>
<evidence type="ECO:0000256" key="10">
    <source>
        <dbReference type="ARBA" id="ARBA00038983"/>
    </source>
</evidence>
<dbReference type="GO" id="GO:0050661">
    <property type="term" value="F:NADP binding"/>
    <property type="evidence" value="ECO:0007669"/>
    <property type="project" value="UniProtKB-UniRule"/>
</dbReference>
<feature type="active site" description="Proton donor/acceptor" evidence="13">
    <location>
        <position position="153"/>
    </location>
</feature>
<evidence type="ECO:0000256" key="13">
    <source>
        <dbReference type="HAMAP-Rule" id="MF_00102"/>
    </source>
</evidence>
<keyword evidence="3 13" id="KW-0028">Amino-acid biosynthesis</keyword>
<comment type="catalytic activity">
    <reaction evidence="11 13">
        <text>(S)-2,3,4,5-tetrahydrodipicolinate + NADP(+) + H2O = (2S,4S)-4-hydroxy-2,3,4,5-tetrahydrodipicolinate + NADPH + H(+)</text>
        <dbReference type="Rhea" id="RHEA:35331"/>
        <dbReference type="ChEBI" id="CHEBI:15377"/>
        <dbReference type="ChEBI" id="CHEBI:15378"/>
        <dbReference type="ChEBI" id="CHEBI:16845"/>
        <dbReference type="ChEBI" id="CHEBI:57783"/>
        <dbReference type="ChEBI" id="CHEBI:58349"/>
        <dbReference type="ChEBI" id="CHEBI:67139"/>
        <dbReference type="EC" id="1.17.1.8"/>
    </reaction>
</comment>
<evidence type="ECO:0000256" key="8">
    <source>
        <dbReference type="ARBA" id="ARBA00023154"/>
    </source>
</evidence>
<feature type="active site" description="Proton donor" evidence="13">
    <location>
        <position position="157"/>
    </location>
</feature>
<evidence type="ECO:0000256" key="6">
    <source>
        <dbReference type="ARBA" id="ARBA00023002"/>
    </source>
</evidence>
<dbReference type="PANTHER" id="PTHR20836">
    <property type="entry name" value="DIHYDRODIPICOLINATE REDUCTASE"/>
    <property type="match status" value="1"/>
</dbReference>
<dbReference type="FunFam" id="3.30.360.10:FF:000009">
    <property type="entry name" value="4-hydroxy-tetrahydrodipicolinate reductase"/>
    <property type="match status" value="1"/>
</dbReference>
<dbReference type="SUPFAM" id="SSF55347">
    <property type="entry name" value="Glyceraldehyde-3-phosphate dehydrogenase-like, C-terminal domain"/>
    <property type="match status" value="1"/>
</dbReference>
<dbReference type="InterPro" id="IPR023940">
    <property type="entry name" value="DHDPR_bac"/>
</dbReference>
<feature type="binding site" evidence="13">
    <location>
        <position position="50"/>
    </location>
    <ligand>
        <name>NAD(+)</name>
        <dbReference type="ChEBI" id="CHEBI:57540"/>
    </ligand>
</feature>
<evidence type="ECO:0000259" key="14">
    <source>
        <dbReference type="Pfam" id="PF01113"/>
    </source>
</evidence>
<dbReference type="Pfam" id="PF05173">
    <property type="entry name" value="DapB_C"/>
    <property type="match status" value="1"/>
</dbReference>
<feature type="binding site" evidence="13">
    <location>
        <begin position="163"/>
        <end position="164"/>
    </location>
    <ligand>
        <name>(S)-2,3,4,5-tetrahydrodipicolinate</name>
        <dbReference type="ChEBI" id="CHEBI:16845"/>
    </ligand>
</feature>
<dbReference type="HAMAP" id="MF_00102">
    <property type="entry name" value="DapB"/>
    <property type="match status" value="1"/>
</dbReference>
<dbReference type="PIRSF" id="PIRSF000161">
    <property type="entry name" value="DHPR"/>
    <property type="match status" value="1"/>
</dbReference>
<dbReference type="InterPro" id="IPR000846">
    <property type="entry name" value="DapB_N"/>
</dbReference>
<feature type="binding site" evidence="13">
    <location>
        <begin position="123"/>
        <end position="126"/>
    </location>
    <ligand>
        <name>NAD(+)</name>
        <dbReference type="ChEBI" id="CHEBI:57540"/>
    </ligand>
</feature>
<dbReference type="GO" id="GO:0019877">
    <property type="term" value="P:diaminopimelate biosynthetic process"/>
    <property type="evidence" value="ECO:0007669"/>
    <property type="project" value="UniProtKB-UniRule"/>
</dbReference>
<comment type="subunit">
    <text evidence="13">Homotetramer.</text>
</comment>
<proteinExistence type="inferred from homology"/>
<dbReference type="GO" id="GO:0008839">
    <property type="term" value="F:4-hydroxy-tetrahydrodipicolinate reductase"/>
    <property type="evidence" value="ECO:0007669"/>
    <property type="project" value="UniProtKB-UniRule"/>
</dbReference>
<dbReference type="InterPro" id="IPR036291">
    <property type="entry name" value="NAD(P)-bd_dom_sf"/>
</dbReference>
<keyword evidence="8 13" id="KW-0457">Lysine biosynthesis</keyword>
<dbReference type="GO" id="GO:0051287">
    <property type="term" value="F:NAD binding"/>
    <property type="evidence" value="ECO:0007669"/>
    <property type="project" value="UniProtKB-UniRule"/>
</dbReference>
<comment type="caution">
    <text evidence="13">Was originally thought to be a dihydrodipicolinate reductase (DHDPR), catalyzing the conversion of dihydrodipicolinate to tetrahydrodipicolinate. However, it was shown in E.coli that the substrate of the enzymatic reaction is not dihydrodipicolinate (DHDP) but in fact (2S,4S)-4-hydroxy-2,3,4,5-tetrahydrodipicolinic acid (HTPA), the product released by the DapA-catalyzed reaction.</text>
</comment>
<comment type="function">
    <text evidence="13">Catalyzes the conversion of 4-hydroxy-tetrahydrodipicolinate (HTPA) to tetrahydrodipicolinate.</text>
</comment>
<comment type="catalytic activity">
    <reaction evidence="12 13">
        <text>(S)-2,3,4,5-tetrahydrodipicolinate + NAD(+) + H2O = (2S,4S)-4-hydroxy-2,3,4,5-tetrahydrodipicolinate + NADH + H(+)</text>
        <dbReference type="Rhea" id="RHEA:35323"/>
        <dbReference type="ChEBI" id="CHEBI:15377"/>
        <dbReference type="ChEBI" id="CHEBI:15378"/>
        <dbReference type="ChEBI" id="CHEBI:16845"/>
        <dbReference type="ChEBI" id="CHEBI:57540"/>
        <dbReference type="ChEBI" id="CHEBI:57945"/>
        <dbReference type="ChEBI" id="CHEBI:67139"/>
        <dbReference type="EC" id="1.17.1.8"/>
    </reaction>
</comment>
<dbReference type="PANTHER" id="PTHR20836:SF0">
    <property type="entry name" value="4-HYDROXY-TETRAHYDRODIPICOLINATE REDUCTASE 1, CHLOROPLASTIC-RELATED"/>
    <property type="match status" value="1"/>
</dbReference>
<dbReference type="CDD" id="cd02274">
    <property type="entry name" value="DHDPR_N"/>
    <property type="match status" value="1"/>
</dbReference>
<reference evidence="16 17" key="1">
    <citation type="submission" date="2023-04" db="EMBL/GenBank/DDBJ databases">
        <authorList>
            <person name="Hsu D."/>
        </authorList>
    </citation>
    <scope>NUCLEOTIDE SEQUENCE [LARGE SCALE GENOMIC DNA]</scope>
    <source>
        <strain evidence="16 17">MK1</strain>
    </source>
</reference>
<feature type="domain" description="Dihydrodipicolinate reductase N-terminal" evidence="14">
    <location>
        <begin position="5"/>
        <end position="126"/>
    </location>
</feature>
<evidence type="ECO:0000256" key="4">
    <source>
        <dbReference type="ARBA" id="ARBA00022857"/>
    </source>
</evidence>
<accession>A0AAU0UQ17</accession>
<evidence type="ECO:0000256" key="1">
    <source>
        <dbReference type="ARBA" id="ARBA00006642"/>
    </source>
</evidence>
<dbReference type="SUPFAM" id="SSF51735">
    <property type="entry name" value="NAD(P)-binding Rossmann-fold domains"/>
    <property type="match status" value="1"/>
</dbReference>
<keyword evidence="2 13" id="KW-0963">Cytoplasm</keyword>
<dbReference type="InterPro" id="IPR022664">
    <property type="entry name" value="DapB_N_CS"/>
</dbReference>
<protein>
    <recommendedName>
        <fullName evidence="10 13">4-hydroxy-tetrahydrodipicolinate reductase</fullName>
        <shortName evidence="13">HTPA reductase</shortName>
        <ecNumber evidence="10 13">1.17.1.8</ecNumber>
    </recommendedName>
</protein>
<dbReference type="GO" id="GO:0009089">
    <property type="term" value="P:lysine biosynthetic process via diaminopimelate"/>
    <property type="evidence" value="ECO:0007669"/>
    <property type="project" value="UniProtKB-UniRule"/>
</dbReference>
<gene>
    <name evidence="13 16" type="primary">dapB</name>
    <name evidence="16" type="ORF">MFMK1_002150</name>
</gene>
<feature type="binding site" evidence="13">
    <location>
        <begin position="10"/>
        <end position="15"/>
    </location>
    <ligand>
        <name>NAD(+)</name>
        <dbReference type="ChEBI" id="CHEBI:57540"/>
    </ligand>
</feature>
<evidence type="ECO:0000256" key="12">
    <source>
        <dbReference type="ARBA" id="ARBA00049396"/>
    </source>
</evidence>
<dbReference type="NCBIfam" id="TIGR00036">
    <property type="entry name" value="dapB"/>
    <property type="match status" value="1"/>
</dbReference>
<dbReference type="Pfam" id="PF01113">
    <property type="entry name" value="DapB_N"/>
    <property type="match status" value="1"/>
</dbReference>
<feature type="domain" description="Dihydrodipicolinate reductase C-terminal" evidence="15">
    <location>
        <begin position="129"/>
        <end position="262"/>
    </location>
</feature>
<dbReference type="EC" id="1.17.1.8" evidence="10 13"/>
<feature type="binding site" evidence="13">
    <location>
        <position position="154"/>
    </location>
    <ligand>
        <name>(S)-2,3,4,5-tetrahydrodipicolinate</name>
        <dbReference type="ChEBI" id="CHEBI:16845"/>
    </ligand>
</feature>
<comment type="similarity">
    <text evidence="1 13">Belongs to the DapB family.</text>
</comment>
<dbReference type="PROSITE" id="PS01298">
    <property type="entry name" value="DAPB"/>
    <property type="match status" value="1"/>
</dbReference>
<dbReference type="EMBL" id="CP121694">
    <property type="protein sequence ID" value="WRO22321.1"/>
    <property type="molecule type" value="Genomic_DNA"/>
</dbReference>
<evidence type="ECO:0000256" key="11">
    <source>
        <dbReference type="ARBA" id="ARBA00049080"/>
    </source>
</evidence>
<keyword evidence="6 13" id="KW-0560">Oxidoreductase</keyword>
<keyword evidence="17" id="KW-1185">Reference proteome</keyword>
<dbReference type="KEGG" id="dbc:MFMK1_002150"/>
<comment type="pathway">
    <text evidence="9 13">Amino-acid biosynthesis; L-lysine biosynthesis via DAP pathway; (S)-tetrahydrodipicolinate from L-aspartate: step 4/4.</text>
</comment>
<evidence type="ECO:0000256" key="5">
    <source>
        <dbReference type="ARBA" id="ARBA00022915"/>
    </source>
</evidence>
<keyword evidence="5 13" id="KW-0220">Diaminopimelate biosynthesis</keyword>
<dbReference type="GO" id="GO:0005829">
    <property type="term" value="C:cytosol"/>
    <property type="evidence" value="ECO:0007669"/>
    <property type="project" value="TreeGrafter"/>
</dbReference>
<dbReference type="GO" id="GO:0016726">
    <property type="term" value="F:oxidoreductase activity, acting on CH or CH2 groups, NAD or NADP as acceptor"/>
    <property type="evidence" value="ECO:0007669"/>
    <property type="project" value="UniProtKB-UniRule"/>
</dbReference>
<dbReference type="RefSeq" id="WP_366921735.1">
    <property type="nucleotide sequence ID" value="NZ_CP121694.1"/>
</dbReference>
<dbReference type="Proteomes" id="UP001329915">
    <property type="component" value="Chromosome"/>
</dbReference>
<evidence type="ECO:0000256" key="9">
    <source>
        <dbReference type="ARBA" id="ARBA00037922"/>
    </source>
</evidence>
<name>A0AAU0UQ17_9FIRM</name>
<sequence>MKITKVVLTGANGQMGQAMLKVLDNESDIEVVGAVDVNGGMPLNKVLGNDNPLKVEVSLAEVLANTQPDVLVDFTNARAAVENASEALKRGVRPVIGSTGLNTEQVSLLHSLCEENRCGALVAPNFALGAILMMRFAVECSKYFPDCEIVELHHDKKIDAPSGTAAATARMISESRTAANSPVEHREKTLGVRGGEIFGVPVHSIRLPGLVAHQEVIFGGEGETLTIRHDSLNRSSFGAGLVLAVRKVLNLDRMVIGLENLL</sequence>
<comment type="subcellular location">
    <subcellularLocation>
        <location evidence="13">Cytoplasm</location>
    </subcellularLocation>
</comment>